<dbReference type="Proteomes" id="UP001549097">
    <property type="component" value="Unassembled WGS sequence"/>
</dbReference>
<dbReference type="Gene3D" id="3.40.630.30">
    <property type="match status" value="1"/>
</dbReference>
<reference evidence="2 3" key="1">
    <citation type="submission" date="2024-06" db="EMBL/GenBank/DDBJ databases">
        <title>Genomic Encyclopedia of Type Strains, Phase IV (KMG-IV): sequencing the most valuable type-strain genomes for metagenomic binning, comparative biology and taxonomic classification.</title>
        <authorList>
            <person name="Goeker M."/>
        </authorList>
    </citation>
    <scope>NUCLEOTIDE SEQUENCE [LARGE SCALE GENOMIC DNA]</scope>
    <source>
        <strain evidence="2 3">DSM 100124</strain>
    </source>
</reference>
<evidence type="ECO:0000313" key="3">
    <source>
        <dbReference type="Proteomes" id="UP001549097"/>
    </source>
</evidence>
<dbReference type="PANTHER" id="PTHR43259:SF1">
    <property type="entry name" value="N-ACETYLTRANSFERASE DOMAIN-CONTAINING PROTEIN"/>
    <property type="match status" value="1"/>
</dbReference>
<evidence type="ECO:0000313" key="2">
    <source>
        <dbReference type="EMBL" id="MET3729295.1"/>
    </source>
</evidence>
<dbReference type="EMBL" id="JBEPMP010000001">
    <property type="protein sequence ID" value="MET3729295.1"/>
    <property type="molecule type" value="Genomic_DNA"/>
</dbReference>
<dbReference type="CDD" id="cd04301">
    <property type="entry name" value="NAT_SF"/>
    <property type="match status" value="1"/>
</dbReference>
<protein>
    <submittedName>
        <fullName evidence="2">Ribosomal protein S18 acetylase RimI-like enzyme</fullName>
    </submittedName>
</protein>
<dbReference type="InterPro" id="IPR052829">
    <property type="entry name" value="N-acetyltransferase_domain"/>
</dbReference>
<organism evidence="2 3">
    <name type="scientific">Fictibacillus halophilus</name>
    <dbReference type="NCBI Taxonomy" id="1610490"/>
    <lineage>
        <taxon>Bacteria</taxon>
        <taxon>Bacillati</taxon>
        <taxon>Bacillota</taxon>
        <taxon>Bacilli</taxon>
        <taxon>Bacillales</taxon>
        <taxon>Fictibacillaceae</taxon>
        <taxon>Fictibacillus</taxon>
    </lineage>
</organism>
<proteinExistence type="predicted"/>
<name>A0ABV2LL37_9BACL</name>
<dbReference type="RefSeq" id="WP_198766598.1">
    <property type="nucleotide sequence ID" value="NZ_JAEACF010000001.1"/>
</dbReference>
<accession>A0ABV2LL37</accession>
<dbReference type="InterPro" id="IPR000182">
    <property type="entry name" value="GNAT_dom"/>
</dbReference>
<dbReference type="SUPFAM" id="SSF55729">
    <property type="entry name" value="Acyl-CoA N-acyltransferases (Nat)"/>
    <property type="match status" value="1"/>
</dbReference>
<dbReference type="InterPro" id="IPR016181">
    <property type="entry name" value="Acyl_CoA_acyltransferase"/>
</dbReference>
<sequence>MIHLNPLTEQEFQEYLAFMISDYAYEITKNFNLTLQAAIEESEMMMKDLLKDGLSTEGQYLYNIVDNKTNEKVGLLWYGLIPEINQAYVYHIFIDDIYRRKGYGKETIEKLQSMLKQSGIKSVGLSVFAGNEVAYQLYKKLGYKNTRLSMELIL</sequence>
<dbReference type="PANTHER" id="PTHR43259">
    <property type="entry name" value="SPT10P"/>
    <property type="match status" value="1"/>
</dbReference>
<dbReference type="Pfam" id="PF00583">
    <property type="entry name" value="Acetyltransf_1"/>
    <property type="match status" value="1"/>
</dbReference>
<keyword evidence="3" id="KW-1185">Reference proteome</keyword>
<gene>
    <name evidence="2" type="ORF">ABID52_002876</name>
</gene>
<dbReference type="PROSITE" id="PS51186">
    <property type="entry name" value="GNAT"/>
    <property type="match status" value="1"/>
</dbReference>
<evidence type="ECO:0000259" key="1">
    <source>
        <dbReference type="PROSITE" id="PS51186"/>
    </source>
</evidence>
<comment type="caution">
    <text evidence="2">The sequence shown here is derived from an EMBL/GenBank/DDBJ whole genome shotgun (WGS) entry which is preliminary data.</text>
</comment>
<feature type="domain" description="N-acetyltransferase" evidence="1">
    <location>
        <begin position="2"/>
        <end position="154"/>
    </location>
</feature>